<reference evidence="1 2" key="1">
    <citation type="journal article" date="2015" name="Nat. Commun.">
        <title>Outbred genome sequencing and CRISPR/Cas9 gene editing in butterflies.</title>
        <authorList>
            <person name="Li X."/>
            <person name="Fan D."/>
            <person name="Zhang W."/>
            <person name="Liu G."/>
            <person name="Zhang L."/>
            <person name="Zhao L."/>
            <person name="Fang X."/>
            <person name="Chen L."/>
            <person name="Dong Y."/>
            <person name="Chen Y."/>
            <person name="Ding Y."/>
            <person name="Zhao R."/>
            <person name="Feng M."/>
            <person name="Zhu Y."/>
            <person name="Feng Y."/>
            <person name="Jiang X."/>
            <person name="Zhu D."/>
            <person name="Xiang H."/>
            <person name="Feng X."/>
            <person name="Li S."/>
            <person name="Wang J."/>
            <person name="Zhang G."/>
            <person name="Kronforst M.R."/>
            <person name="Wang W."/>
        </authorList>
    </citation>
    <scope>NUCLEOTIDE SEQUENCE [LARGE SCALE GENOMIC DNA]</scope>
    <source>
        <strain evidence="1">Ya'a_city_454_Px</strain>
        <tissue evidence="1">Whole body</tissue>
    </source>
</reference>
<dbReference type="Proteomes" id="UP000053268">
    <property type="component" value="Unassembled WGS sequence"/>
</dbReference>
<evidence type="ECO:0000313" key="1">
    <source>
        <dbReference type="EMBL" id="KPI97975.1"/>
    </source>
</evidence>
<accession>A0A194Q3I7</accession>
<dbReference type="AlphaFoldDB" id="A0A194Q3I7"/>
<gene>
    <name evidence="1" type="ORF">RR46_11096</name>
</gene>
<proteinExistence type="predicted"/>
<organism evidence="1 2">
    <name type="scientific">Papilio xuthus</name>
    <name type="common">Asian swallowtail butterfly</name>
    <dbReference type="NCBI Taxonomy" id="66420"/>
    <lineage>
        <taxon>Eukaryota</taxon>
        <taxon>Metazoa</taxon>
        <taxon>Ecdysozoa</taxon>
        <taxon>Arthropoda</taxon>
        <taxon>Hexapoda</taxon>
        <taxon>Insecta</taxon>
        <taxon>Pterygota</taxon>
        <taxon>Neoptera</taxon>
        <taxon>Endopterygota</taxon>
        <taxon>Lepidoptera</taxon>
        <taxon>Glossata</taxon>
        <taxon>Ditrysia</taxon>
        <taxon>Papilionoidea</taxon>
        <taxon>Papilionidae</taxon>
        <taxon>Papilioninae</taxon>
        <taxon>Papilio</taxon>
    </lineage>
</organism>
<dbReference type="EMBL" id="KQ459586">
    <property type="protein sequence ID" value="KPI97975.1"/>
    <property type="molecule type" value="Genomic_DNA"/>
</dbReference>
<keyword evidence="2" id="KW-1185">Reference proteome</keyword>
<sequence>MSEGIVLGGCAGAPSCARTGREGRGVGPAGVWDGAGEVVEPRRRLGLTRASRLTLATRTNDRRPRTVSYYRSKYIPRARSPIWTLAQRVLNL</sequence>
<evidence type="ECO:0000313" key="2">
    <source>
        <dbReference type="Proteomes" id="UP000053268"/>
    </source>
</evidence>
<protein>
    <submittedName>
        <fullName evidence="1">Uncharacterized protein</fullName>
    </submittedName>
</protein>
<name>A0A194Q3I7_PAPXU</name>